<organism evidence="2 3">
    <name type="scientific">Polyplosphaeria fusca</name>
    <dbReference type="NCBI Taxonomy" id="682080"/>
    <lineage>
        <taxon>Eukaryota</taxon>
        <taxon>Fungi</taxon>
        <taxon>Dikarya</taxon>
        <taxon>Ascomycota</taxon>
        <taxon>Pezizomycotina</taxon>
        <taxon>Dothideomycetes</taxon>
        <taxon>Pleosporomycetidae</taxon>
        <taxon>Pleosporales</taxon>
        <taxon>Tetraplosphaeriaceae</taxon>
        <taxon>Polyplosphaeria</taxon>
    </lineage>
</organism>
<dbReference type="OrthoDB" id="10650389at2759"/>
<dbReference type="AlphaFoldDB" id="A0A9P4QMW8"/>
<comment type="caution">
    <text evidence="2">The sequence shown here is derived from an EMBL/GenBank/DDBJ whole genome shotgun (WGS) entry which is preliminary data.</text>
</comment>
<evidence type="ECO:0000313" key="3">
    <source>
        <dbReference type="Proteomes" id="UP000799444"/>
    </source>
</evidence>
<keyword evidence="1" id="KW-0812">Transmembrane</keyword>
<keyword evidence="3" id="KW-1185">Reference proteome</keyword>
<dbReference type="Proteomes" id="UP000799444">
    <property type="component" value="Unassembled WGS sequence"/>
</dbReference>
<keyword evidence="1" id="KW-0472">Membrane</keyword>
<reference evidence="2" key="1">
    <citation type="journal article" date="2020" name="Stud. Mycol.">
        <title>101 Dothideomycetes genomes: a test case for predicting lifestyles and emergence of pathogens.</title>
        <authorList>
            <person name="Haridas S."/>
            <person name="Albert R."/>
            <person name="Binder M."/>
            <person name="Bloem J."/>
            <person name="Labutti K."/>
            <person name="Salamov A."/>
            <person name="Andreopoulos B."/>
            <person name="Baker S."/>
            <person name="Barry K."/>
            <person name="Bills G."/>
            <person name="Bluhm B."/>
            <person name="Cannon C."/>
            <person name="Castanera R."/>
            <person name="Culley D."/>
            <person name="Daum C."/>
            <person name="Ezra D."/>
            <person name="Gonzalez J."/>
            <person name="Henrissat B."/>
            <person name="Kuo A."/>
            <person name="Liang C."/>
            <person name="Lipzen A."/>
            <person name="Lutzoni F."/>
            <person name="Magnuson J."/>
            <person name="Mondo S."/>
            <person name="Nolan M."/>
            <person name="Ohm R."/>
            <person name="Pangilinan J."/>
            <person name="Park H.-J."/>
            <person name="Ramirez L."/>
            <person name="Alfaro M."/>
            <person name="Sun H."/>
            <person name="Tritt A."/>
            <person name="Yoshinaga Y."/>
            <person name="Zwiers L.-H."/>
            <person name="Turgeon B."/>
            <person name="Goodwin S."/>
            <person name="Spatafora J."/>
            <person name="Crous P."/>
            <person name="Grigoriev I."/>
        </authorList>
    </citation>
    <scope>NUCLEOTIDE SEQUENCE</scope>
    <source>
        <strain evidence="2">CBS 125425</strain>
    </source>
</reference>
<gene>
    <name evidence="2" type="ORF">EJ04DRAFT_589361</name>
</gene>
<evidence type="ECO:0000313" key="2">
    <source>
        <dbReference type="EMBL" id="KAF2729290.1"/>
    </source>
</evidence>
<evidence type="ECO:0000256" key="1">
    <source>
        <dbReference type="SAM" id="Phobius"/>
    </source>
</evidence>
<feature type="transmembrane region" description="Helical" evidence="1">
    <location>
        <begin position="120"/>
        <end position="140"/>
    </location>
</feature>
<dbReference type="EMBL" id="ML996250">
    <property type="protein sequence ID" value="KAF2729290.1"/>
    <property type="molecule type" value="Genomic_DNA"/>
</dbReference>
<keyword evidence="1" id="KW-1133">Transmembrane helix</keyword>
<proteinExistence type="predicted"/>
<name>A0A9P4QMW8_9PLEO</name>
<sequence length="236" mass="25443">MTLPPTHPLQTPLLALLSTTLLTTSLLTAGLALASTLSLSSHLPSPTALWLPTPQCNSDQQETCYITLSARTIRSPTALTLFSAAAGLVVALVVGVGGWRLGREGEFVSRQAKSRIALSLFVLGCVYVLAAVATAGYVFVREQTQSRFDLLAYYGDTFEGPFTREGWVCGLSVFAEEVVELEWARGACKEARGGRWGCVGEAVVGGLVVAWVAWAWWEMREEEKGERGMEMVGEGL</sequence>
<protein>
    <submittedName>
        <fullName evidence="2">Uncharacterized protein</fullName>
    </submittedName>
</protein>
<feature type="transmembrane region" description="Helical" evidence="1">
    <location>
        <begin position="78"/>
        <end position="99"/>
    </location>
</feature>
<accession>A0A9P4QMW8</accession>